<keyword evidence="3" id="KW-1185">Reference proteome</keyword>
<evidence type="ECO:0000256" key="1">
    <source>
        <dbReference type="SAM" id="Phobius"/>
    </source>
</evidence>
<accession>A0A563VUF3</accession>
<evidence type="ECO:0000313" key="2">
    <source>
        <dbReference type="EMBL" id="VEP15106.1"/>
    </source>
</evidence>
<keyword evidence="1" id="KW-0472">Membrane</keyword>
<name>A0A563VUF3_9CYAN</name>
<keyword evidence="1" id="KW-1133">Transmembrane helix</keyword>
<protein>
    <submittedName>
        <fullName evidence="2">Uncharacterized protein</fullName>
    </submittedName>
</protein>
<dbReference type="AlphaFoldDB" id="A0A563VUF3"/>
<sequence>MLIAYDLRQNSIFLTGQGLFYVLKNTIIVAYSTFSVLIRRINCIMSCFLFVASC</sequence>
<keyword evidence="1" id="KW-0812">Transmembrane</keyword>
<feature type="transmembrane region" description="Helical" evidence="1">
    <location>
        <begin position="20"/>
        <end position="38"/>
    </location>
</feature>
<evidence type="ECO:0000313" key="3">
    <source>
        <dbReference type="Proteomes" id="UP000320055"/>
    </source>
</evidence>
<dbReference type="EMBL" id="CAACVJ010000235">
    <property type="protein sequence ID" value="VEP15106.1"/>
    <property type="molecule type" value="Genomic_DNA"/>
</dbReference>
<organism evidence="2 3">
    <name type="scientific">Hyella patelloides LEGE 07179</name>
    <dbReference type="NCBI Taxonomy" id="945734"/>
    <lineage>
        <taxon>Bacteria</taxon>
        <taxon>Bacillati</taxon>
        <taxon>Cyanobacteriota</taxon>
        <taxon>Cyanophyceae</taxon>
        <taxon>Pleurocapsales</taxon>
        <taxon>Hyellaceae</taxon>
        <taxon>Hyella</taxon>
    </lineage>
</organism>
<dbReference type="Proteomes" id="UP000320055">
    <property type="component" value="Unassembled WGS sequence"/>
</dbReference>
<proteinExistence type="predicted"/>
<gene>
    <name evidence="2" type="ORF">H1P_310007</name>
</gene>
<reference evidence="2 3" key="1">
    <citation type="submission" date="2019-01" db="EMBL/GenBank/DDBJ databases">
        <authorList>
            <person name="Brito A."/>
        </authorList>
    </citation>
    <scope>NUCLEOTIDE SEQUENCE [LARGE SCALE GENOMIC DNA]</scope>
    <source>
        <strain evidence="2">1</strain>
    </source>
</reference>